<dbReference type="PANTHER" id="PTHR12606:SF141">
    <property type="entry name" value="GH15225P-RELATED"/>
    <property type="match status" value="1"/>
</dbReference>
<evidence type="ECO:0000256" key="2">
    <source>
        <dbReference type="ARBA" id="ARBA00022670"/>
    </source>
</evidence>
<proteinExistence type="inferred from homology"/>
<evidence type="ECO:0000313" key="9">
    <source>
        <dbReference type="Proteomes" id="UP001590950"/>
    </source>
</evidence>
<dbReference type="SUPFAM" id="SSF54001">
    <property type="entry name" value="Cysteine proteinases"/>
    <property type="match status" value="1"/>
</dbReference>
<feature type="compositionally biased region" description="Polar residues" evidence="6">
    <location>
        <begin position="24"/>
        <end position="43"/>
    </location>
</feature>
<keyword evidence="2" id="KW-0645">Protease</keyword>
<feature type="compositionally biased region" description="Basic and acidic residues" evidence="6">
    <location>
        <begin position="453"/>
        <end position="466"/>
    </location>
</feature>
<feature type="compositionally biased region" description="Polar residues" evidence="6">
    <location>
        <begin position="584"/>
        <end position="594"/>
    </location>
</feature>
<evidence type="ECO:0000259" key="7">
    <source>
        <dbReference type="PROSITE" id="PS50600"/>
    </source>
</evidence>
<feature type="region of interest" description="Disordered" evidence="6">
    <location>
        <begin position="24"/>
        <end position="45"/>
    </location>
</feature>
<sequence>MAENPDSMDMSWEYTGPAVTFPARSQAQSLSTTKASSRTSSLVSFPPLPQPKRTFSDFLNDTFINIGKVSVRLLAGAAVEVAKTAKRRLISRNDGTRASGSPPRRTSPRRRFSPHFRDIPSRSSPTIRQDVSGIPGRRHTAPITPIKFLNKSRPLLMPGTYPITPPHSPVAVTPKHATGFMVNNQSQASEAPATPQLLPDHDMVSTPSRAVPVIVVPEDGAAIVANDQHQASEATTTSQAHIEDATEATPKDAVYLWLNYTAPPSSMLIIPSEDPATPATEPNDWEKLTSMTLRNLSPTTPVHFREAIASTSDELIESQRSSPLTTGSIASASDELIESRRSSPLTTGSIASASDELIESRRSSPLTTGSIASASDELIESRRSSLLTTGSIASASDELIESRRSSPLTTGSTDPAFNDTIVEKQSSPSTTGSTETASNKMTGSNQSPPTTEVLERISDEFFESKRSSSTTGITGPMFDGLIELDRSPSPSTVTPEPMSDGWSGSDGSSSPAIETPGPVAEDLIAPNQSSTSILKRRVPLTQSANAANLGTQPPSTPKPSVKFLEDPVSRYKKFAIGEPIDFPTPTSTVDSAASSPFEELPWPPSPETLRSLGYASQLETPTKASSHNSAHLSTESPSPPSTLEFTGFENLRIGGRRSAEEQLREEIAAYEKAKEESEAAARAKAASIARVRAAEVKDRKKKGWPSERVMQPLTVEWETKVHDALAKSASQTVATTCSGQKITRRDIGKLLPQPNSQDDSRGWLNDEIVDGYMEHIIDYGHRIRGQKRGETPKLHAFNSFFYNNLRDKGADSVKRWAKRAKIGGKDLLKVEHIFIPVNSYDAHWTLLVVSPKTKRIAYYDSMHGSSAMHVKNIRTWIESELGSEYNDREWRVVENYQSRGRGLGPTQRNNSDCGVFTVTTAKMIMLEVDPMAISAEDIPLQRQRMVAEMLNGGFSGDFVPHVVFD</sequence>
<feature type="region of interest" description="Disordered" evidence="6">
    <location>
        <begin position="314"/>
        <end position="369"/>
    </location>
</feature>
<accession>A0ABR4AGU0</accession>
<feature type="compositionally biased region" description="Polar residues" evidence="6">
    <location>
        <begin position="617"/>
        <end position="631"/>
    </location>
</feature>
<organism evidence="8 9">
    <name type="scientific">Stereocaulon virgatum</name>
    <dbReference type="NCBI Taxonomy" id="373712"/>
    <lineage>
        <taxon>Eukaryota</taxon>
        <taxon>Fungi</taxon>
        <taxon>Dikarya</taxon>
        <taxon>Ascomycota</taxon>
        <taxon>Pezizomycotina</taxon>
        <taxon>Lecanoromycetes</taxon>
        <taxon>OSLEUM clade</taxon>
        <taxon>Lecanoromycetidae</taxon>
        <taxon>Lecanorales</taxon>
        <taxon>Lecanorineae</taxon>
        <taxon>Stereocaulaceae</taxon>
        <taxon>Stereocaulon</taxon>
    </lineage>
</organism>
<gene>
    <name evidence="8" type="ORF">N7G274_003075</name>
</gene>
<comment type="caution">
    <text evidence="8">The sequence shown here is derived from an EMBL/GenBank/DDBJ whole genome shotgun (WGS) entry which is preliminary data.</text>
</comment>
<feature type="compositionally biased region" description="Polar residues" evidence="6">
    <location>
        <begin position="423"/>
        <end position="450"/>
    </location>
</feature>
<name>A0ABR4AGU0_9LECA</name>
<dbReference type="Gene3D" id="3.40.395.10">
    <property type="entry name" value="Adenoviral Proteinase, Chain A"/>
    <property type="match status" value="1"/>
</dbReference>
<protein>
    <recommendedName>
        <fullName evidence="7">Ubiquitin-like protease family profile domain-containing protein</fullName>
    </recommendedName>
</protein>
<feature type="compositionally biased region" description="Polar residues" evidence="6">
    <location>
        <begin position="342"/>
        <end position="352"/>
    </location>
</feature>
<dbReference type="InterPro" id="IPR003653">
    <property type="entry name" value="Peptidase_C48_C"/>
</dbReference>
<comment type="similarity">
    <text evidence="1">Belongs to the peptidase C48 family.</text>
</comment>
<dbReference type="Pfam" id="PF02902">
    <property type="entry name" value="Peptidase_C48"/>
    <property type="match status" value="1"/>
</dbReference>
<dbReference type="PROSITE" id="PS50600">
    <property type="entry name" value="ULP_PROTEASE"/>
    <property type="match status" value="1"/>
</dbReference>
<feature type="compositionally biased region" description="Low complexity" evidence="6">
    <location>
        <begin position="499"/>
        <end position="510"/>
    </location>
</feature>
<feature type="region of interest" description="Disordered" evidence="6">
    <location>
        <begin position="579"/>
        <end position="646"/>
    </location>
</feature>
<dbReference type="EMBL" id="JBEFKJ010000009">
    <property type="protein sequence ID" value="KAL2044370.1"/>
    <property type="molecule type" value="Genomic_DNA"/>
</dbReference>
<feature type="compositionally biased region" description="Polar residues" evidence="6">
    <location>
        <begin position="540"/>
        <end position="553"/>
    </location>
</feature>
<keyword evidence="9" id="KW-1185">Reference proteome</keyword>
<dbReference type="PANTHER" id="PTHR12606">
    <property type="entry name" value="SENTRIN/SUMO-SPECIFIC PROTEASE"/>
    <property type="match status" value="1"/>
</dbReference>
<evidence type="ECO:0000256" key="3">
    <source>
        <dbReference type="ARBA" id="ARBA00022801"/>
    </source>
</evidence>
<keyword evidence="4" id="KW-0788">Thiol protease</keyword>
<evidence type="ECO:0000256" key="6">
    <source>
        <dbReference type="SAM" id="MobiDB-lite"/>
    </source>
</evidence>
<feature type="compositionally biased region" description="Low complexity" evidence="6">
    <location>
        <begin position="632"/>
        <end position="644"/>
    </location>
</feature>
<feature type="compositionally biased region" description="Polar residues" evidence="6">
    <location>
        <begin position="405"/>
        <end position="415"/>
    </location>
</feature>
<evidence type="ECO:0000256" key="4">
    <source>
        <dbReference type="ARBA" id="ARBA00022807"/>
    </source>
</evidence>
<feature type="region of interest" description="Disordered" evidence="6">
    <location>
        <begin position="90"/>
        <end position="139"/>
    </location>
</feature>
<feature type="region of interest" description="Disordered" evidence="6">
    <location>
        <begin position="397"/>
        <end position="563"/>
    </location>
</feature>
<evidence type="ECO:0000313" key="8">
    <source>
        <dbReference type="EMBL" id="KAL2044370.1"/>
    </source>
</evidence>
<feature type="domain" description="Ubiquitin-like protease family profile" evidence="7">
    <location>
        <begin position="740"/>
        <end position="924"/>
    </location>
</feature>
<dbReference type="Proteomes" id="UP001590950">
    <property type="component" value="Unassembled WGS sequence"/>
</dbReference>
<evidence type="ECO:0000256" key="1">
    <source>
        <dbReference type="ARBA" id="ARBA00005234"/>
    </source>
</evidence>
<reference evidence="8 9" key="1">
    <citation type="submission" date="2024-09" db="EMBL/GenBank/DDBJ databases">
        <title>Rethinking Asexuality: The Enigmatic Case of Functional Sexual Genes in Lepraria (Stereocaulaceae).</title>
        <authorList>
            <person name="Doellman M."/>
            <person name="Sun Y."/>
            <person name="Barcenas-Pena A."/>
            <person name="Lumbsch H.T."/>
            <person name="Grewe F."/>
        </authorList>
    </citation>
    <scope>NUCLEOTIDE SEQUENCE [LARGE SCALE GENOMIC DNA]</scope>
    <source>
        <strain evidence="8 9">Mercado 3170</strain>
    </source>
</reference>
<feature type="coiled-coil region" evidence="5">
    <location>
        <begin position="656"/>
        <end position="683"/>
    </location>
</feature>
<keyword evidence="5" id="KW-0175">Coiled coil</keyword>
<evidence type="ECO:0000256" key="5">
    <source>
        <dbReference type="SAM" id="Coils"/>
    </source>
</evidence>
<keyword evidence="3" id="KW-0378">Hydrolase</keyword>
<feature type="compositionally biased region" description="Polar residues" evidence="6">
    <location>
        <begin position="314"/>
        <end position="331"/>
    </location>
</feature>
<dbReference type="InterPro" id="IPR038765">
    <property type="entry name" value="Papain-like_cys_pep_sf"/>
</dbReference>